<dbReference type="AlphaFoldDB" id="A0A828Y199"/>
<protein>
    <submittedName>
        <fullName evidence="1">Uncharacterized protein</fullName>
    </submittedName>
</protein>
<keyword evidence="2" id="KW-1185">Reference proteome</keyword>
<evidence type="ECO:0000313" key="1">
    <source>
        <dbReference type="EMBL" id="EKO50587.1"/>
    </source>
</evidence>
<reference evidence="1" key="1">
    <citation type="submission" date="2012-10" db="EMBL/GenBank/DDBJ databases">
        <authorList>
            <person name="Harkins D.M."/>
            <person name="Durkin A.S."/>
            <person name="Brinkac L.M."/>
            <person name="Selengut J.D."/>
            <person name="Sanka R."/>
            <person name="DePew J."/>
            <person name="Purushe J."/>
            <person name="Picardeau M."/>
            <person name="Werts C."/>
            <person name="Goarant C."/>
            <person name="Vinetz J.M."/>
            <person name="Sutton G.G."/>
            <person name="Nelson W.C."/>
            <person name="Fouts D.E."/>
        </authorList>
    </citation>
    <scope>NUCLEOTIDE SEQUENCE [LARGE SCALE GENOMIC DNA]</scope>
    <source>
        <strain evidence="1">200802841</strain>
    </source>
</reference>
<dbReference type="EMBL" id="AKWH02000058">
    <property type="protein sequence ID" value="EKO50587.1"/>
    <property type="molecule type" value="Genomic_DNA"/>
</dbReference>
<comment type="caution">
    <text evidence="1">The sequence shown here is derived from an EMBL/GenBank/DDBJ whole genome shotgun (WGS) entry which is preliminary data.</text>
</comment>
<evidence type="ECO:0000313" key="2">
    <source>
        <dbReference type="Proteomes" id="UP000006339"/>
    </source>
</evidence>
<organism evidence="1 2">
    <name type="scientific">Leptospira kirschneri str. 200802841</name>
    <dbReference type="NCBI Taxonomy" id="1193047"/>
    <lineage>
        <taxon>Bacteria</taxon>
        <taxon>Pseudomonadati</taxon>
        <taxon>Spirochaetota</taxon>
        <taxon>Spirochaetia</taxon>
        <taxon>Leptospirales</taxon>
        <taxon>Leptospiraceae</taxon>
        <taxon>Leptospira</taxon>
    </lineage>
</organism>
<name>A0A828Y199_9LEPT</name>
<accession>A0A828Y199</accession>
<dbReference type="Proteomes" id="UP000006339">
    <property type="component" value="Unassembled WGS sequence"/>
</dbReference>
<gene>
    <name evidence="1" type="ORF">LEP1GSC131_4307</name>
</gene>
<proteinExistence type="predicted"/>
<sequence length="51" mass="6259">MKKEKNSSNLQFFSNYCKFYSMLMFNYDHKLNAVRSKIRFFRKKCGNSYKS</sequence>